<keyword evidence="4" id="KW-0997">Cell inner membrane</keyword>
<feature type="transmembrane region" description="Helical" evidence="4">
    <location>
        <begin position="261"/>
        <end position="280"/>
    </location>
</feature>
<keyword evidence="4" id="KW-0813">Transport</keyword>
<dbReference type="Pfam" id="PF07690">
    <property type="entry name" value="MFS_1"/>
    <property type="match status" value="1"/>
</dbReference>
<dbReference type="InterPro" id="IPR036259">
    <property type="entry name" value="MFS_trans_sf"/>
</dbReference>
<gene>
    <name evidence="6" type="ORF">ATR01nite_07640</name>
</gene>
<feature type="transmembrane region" description="Helical" evidence="4">
    <location>
        <begin position="183"/>
        <end position="205"/>
    </location>
</feature>
<protein>
    <recommendedName>
        <fullName evidence="4">Uncharacterized MFS-type transporter ATR01nite_07640</fullName>
    </recommendedName>
</protein>
<feature type="transmembrane region" description="Helical" evidence="4">
    <location>
        <begin position="114"/>
        <end position="142"/>
    </location>
</feature>
<evidence type="ECO:0000256" key="1">
    <source>
        <dbReference type="ARBA" id="ARBA00022692"/>
    </source>
</evidence>
<reference evidence="6 7" key="1">
    <citation type="submission" date="2019-07" db="EMBL/GenBank/DDBJ databases">
        <title>Whole genome shotgun sequence of Acetobacter tropicalis NBRC 16470.</title>
        <authorList>
            <person name="Hosoyama A."/>
            <person name="Uohara A."/>
            <person name="Ohji S."/>
            <person name="Ichikawa N."/>
        </authorList>
    </citation>
    <scope>NUCLEOTIDE SEQUENCE [LARGE SCALE GENOMIC DNA]</scope>
    <source>
        <strain evidence="6 7">NBRC 16470</strain>
    </source>
</reference>
<keyword evidence="2 4" id="KW-1133">Transmembrane helix</keyword>
<evidence type="ECO:0000256" key="3">
    <source>
        <dbReference type="ARBA" id="ARBA00023136"/>
    </source>
</evidence>
<feature type="transmembrane region" description="Helical" evidence="4">
    <location>
        <begin position="315"/>
        <end position="336"/>
    </location>
</feature>
<keyword evidence="4" id="KW-1003">Cell membrane</keyword>
<evidence type="ECO:0000256" key="2">
    <source>
        <dbReference type="ARBA" id="ARBA00022989"/>
    </source>
</evidence>
<feature type="transmembrane region" description="Helical" evidence="4">
    <location>
        <begin position="21"/>
        <end position="46"/>
    </location>
</feature>
<dbReference type="InterPro" id="IPR023008">
    <property type="entry name" value="MFS_YhhS-like"/>
</dbReference>
<proteinExistence type="inferred from homology"/>
<dbReference type="InterPro" id="IPR052714">
    <property type="entry name" value="MFS_Exporter"/>
</dbReference>
<organism evidence="6 7">
    <name type="scientific">Acetobacter tropicalis</name>
    <dbReference type="NCBI Taxonomy" id="104102"/>
    <lineage>
        <taxon>Bacteria</taxon>
        <taxon>Pseudomonadati</taxon>
        <taxon>Pseudomonadota</taxon>
        <taxon>Alphaproteobacteria</taxon>
        <taxon>Acetobacterales</taxon>
        <taxon>Acetobacteraceae</taxon>
        <taxon>Acetobacter</taxon>
    </lineage>
</organism>
<feature type="domain" description="Major facilitator superfamily (MFS) profile" evidence="5">
    <location>
        <begin position="17"/>
        <end position="404"/>
    </location>
</feature>
<dbReference type="NCBIfam" id="NF003477">
    <property type="entry name" value="PRK05122.1"/>
    <property type="match status" value="1"/>
</dbReference>
<feature type="transmembrane region" description="Helical" evidence="4">
    <location>
        <begin position="292"/>
        <end position="309"/>
    </location>
</feature>
<feature type="transmembrane region" description="Helical" evidence="4">
    <location>
        <begin position="87"/>
        <end position="108"/>
    </location>
</feature>
<comment type="caution">
    <text evidence="6">The sequence shown here is derived from an EMBL/GenBank/DDBJ whole genome shotgun (WGS) entry which is preliminary data.</text>
</comment>
<dbReference type="GO" id="GO:0022857">
    <property type="term" value="F:transmembrane transporter activity"/>
    <property type="evidence" value="ECO:0007669"/>
    <property type="project" value="UniProtKB-UniRule"/>
</dbReference>
<feature type="transmembrane region" description="Helical" evidence="4">
    <location>
        <begin position="52"/>
        <end position="75"/>
    </location>
</feature>
<accession>A0A511FKD1</accession>
<dbReference type="HAMAP" id="MF_01118">
    <property type="entry name" value="MFS_YhhS"/>
    <property type="match status" value="1"/>
</dbReference>
<feature type="transmembrane region" description="Helical" evidence="4">
    <location>
        <begin position="154"/>
        <end position="177"/>
    </location>
</feature>
<comment type="similarity">
    <text evidence="4">Belongs to the major facilitator superfamily. YhhS family.</text>
</comment>
<dbReference type="EMBL" id="BJVR01000004">
    <property type="protein sequence ID" value="GEL49689.1"/>
    <property type="molecule type" value="Genomic_DNA"/>
</dbReference>
<name>A0A511FKD1_9PROT</name>
<comment type="subcellular location">
    <subcellularLocation>
        <location evidence="4">Cell inner membrane</location>
        <topology evidence="4">Multi-pass membrane protein</topology>
    </subcellularLocation>
</comment>
<evidence type="ECO:0000313" key="7">
    <source>
        <dbReference type="Proteomes" id="UP000321800"/>
    </source>
</evidence>
<dbReference type="Gene3D" id="1.20.1250.20">
    <property type="entry name" value="MFS general substrate transporter like domains"/>
    <property type="match status" value="1"/>
</dbReference>
<evidence type="ECO:0000259" key="5">
    <source>
        <dbReference type="PROSITE" id="PS50850"/>
    </source>
</evidence>
<feature type="transmembrane region" description="Helical" evidence="4">
    <location>
        <begin position="232"/>
        <end position="255"/>
    </location>
</feature>
<keyword evidence="3 4" id="KW-0472">Membrane</keyword>
<dbReference type="PANTHER" id="PTHR23531">
    <property type="entry name" value="QUINOLENE RESISTANCE PROTEIN NORA"/>
    <property type="match status" value="1"/>
</dbReference>
<dbReference type="AlphaFoldDB" id="A0A511FKD1"/>
<dbReference type="Proteomes" id="UP000321800">
    <property type="component" value="Unassembled WGS sequence"/>
</dbReference>
<dbReference type="InterPro" id="IPR011701">
    <property type="entry name" value="MFS"/>
</dbReference>
<sequence>MFKGFIMSVTPVRSPSVLMTILAVVLFTLLCYTVIGLQMAVVPLFVREKLGFSSAMAGFAVSVQYLATFATRAGAGRRIDTIGPKKVVQVGLAAGVVSGVMLAIAGVLTSLPALALLLVIVGRIILGFAESWVATAAIVWNIRRVGVARTAQVISWNGICSYGGIALGAPVATLLYHAPSLSVFGGFCGVGLLSAALMGIGLPLAHRQPAVTPLPATKPHSFFHILSRVMPYGLALASGSIGFGAISALLALYFADQNWSGAAIGLSLFGSVFVLTRFVFTSQIAKRGGMAVAFVSLLVEALGLSVLAWGNSPLWANVGAALSGAGFSLLFPALGVGAVEQIGPENRGAAIGAFSVFLDIAIGISGPLLGLIIPLWGYGVLFQITALCCLLGMMLCVVVKGRQQHHTAGVS</sequence>
<dbReference type="PANTHER" id="PTHR23531:SF2">
    <property type="entry name" value="PERMEASE"/>
    <property type="match status" value="1"/>
</dbReference>
<evidence type="ECO:0000313" key="6">
    <source>
        <dbReference type="EMBL" id="GEL49689.1"/>
    </source>
</evidence>
<keyword evidence="1 4" id="KW-0812">Transmembrane</keyword>
<dbReference type="InterPro" id="IPR020846">
    <property type="entry name" value="MFS_dom"/>
</dbReference>
<dbReference type="SUPFAM" id="SSF103473">
    <property type="entry name" value="MFS general substrate transporter"/>
    <property type="match status" value="1"/>
</dbReference>
<feature type="transmembrane region" description="Helical" evidence="4">
    <location>
        <begin position="348"/>
        <end position="369"/>
    </location>
</feature>
<dbReference type="CDD" id="cd17489">
    <property type="entry name" value="MFS_YfcJ_like"/>
    <property type="match status" value="1"/>
</dbReference>
<evidence type="ECO:0000256" key="4">
    <source>
        <dbReference type="HAMAP-Rule" id="MF_01118"/>
    </source>
</evidence>
<dbReference type="PROSITE" id="PS50850">
    <property type="entry name" value="MFS"/>
    <property type="match status" value="1"/>
</dbReference>
<dbReference type="GO" id="GO:0005886">
    <property type="term" value="C:plasma membrane"/>
    <property type="evidence" value="ECO:0007669"/>
    <property type="project" value="UniProtKB-SubCell"/>
</dbReference>
<feature type="transmembrane region" description="Helical" evidence="4">
    <location>
        <begin position="375"/>
        <end position="399"/>
    </location>
</feature>